<dbReference type="PANTHER" id="PTHR15944:SF0">
    <property type="entry name" value="PRENYLCYSTEINE LYASE DOMAIN-CONTAINING PROTEIN"/>
    <property type="match status" value="1"/>
</dbReference>
<comment type="cofactor">
    <cofactor evidence="1">
        <name>FAD</name>
        <dbReference type="ChEBI" id="CHEBI:57692"/>
    </cofactor>
</comment>
<keyword evidence="14" id="KW-0539">Nucleus</keyword>
<dbReference type="InterPro" id="IPR036188">
    <property type="entry name" value="FAD/NAD-bd_sf"/>
</dbReference>
<evidence type="ECO:0000256" key="5">
    <source>
        <dbReference type="ARBA" id="ARBA00022630"/>
    </source>
</evidence>
<evidence type="ECO:0000256" key="1">
    <source>
        <dbReference type="ARBA" id="ARBA00001974"/>
    </source>
</evidence>
<keyword evidence="17" id="KW-0472">Membrane</keyword>
<evidence type="ECO:0000313" key="19">
    <source>
        <dbReference type="EMBL" id="KMR04894.1"/>
    </source>
</evidence>
<evidence type="ECO:0000256" key="4">
    <source>
        <dbReference type="ARBA" id="ARBA00022478"/>
    </source>
</evidence>
<feature type="transmembrane region" description="Helical" evidence="17">
    <location>
        <begin position="115"/>
        <end position="133"/>
    </location>
</feature>
<dbReference type="Gene3D" id="3.50.50.60">
    <property type="entry name" value="FAD/NAD(P)-binding domain"/>
    <property type="match status" value="1"/>
</dbReference>
<dbReference type="OrthoDB" id="437369at2759"/>
<dbReference type="SUPFAM" id="SSF51905">
    <property type="entry name" value="FAD/NAD(P)-binding domain"/>
    <property type="match status" value="1"/>
</dbReference>
<reference evidence="19 20" key="1">
    <citation type="submission" date="2015-04" db="EMBL/GenBank/DDBJ databases">
        <title>Lasius niger genome sequencing.</title>
        <authorList>
            <person name="Konorov E.A."/>
            <person name="Nikitin M.A."/>
            <person name="Kirill M.V."/>
            <person name="Chang P."/>
        </authorList>
    </citation>
    <scope>NUCLEOTIDE SEQUENCE [LARGE SCALE GENOMIC DNA]</scope>
    <source>
        <tissue evidence="19">Whole</tissue>
    </source>
</reference>
<dbReference type="SMART" id="SM00661">
    <property type="entry name" value="RPOL9"/>
    <property type="match status" value="1"/>
</dbReference>
<dbReference type="GO" id="GO:0030327">
    <property type="term" value="P:prenylated protein catabolic process"/>
    <property type="evidence" value="ECO:0007669"/>
    <property type="project" value="TreeGrafter"/>
</dbReference>
<comment type="caution">
    <text evidence="19">The sequence shown here is derived from an EMBL/GenBank/DDBJ whole genome shotgun (WGS) entry which is preliminary data.</text>
</comment>
<dbReference type="Pfam" id="PF02150">
    <property type="entry name" value="Zn_ribbon_RPB9"/>
    <property type="match status" value="1"/>
</dbReference>
<dbReference type="InterPro" id="IPR010795">
    <property type="entry name" value="Prenylcys_lyase"/>
</dbReference>
<dbReference type="Proteomes" id="UP000036403">
    <property type="component" value="Unassembled WGS sequence"/>
</dbReference>
<dbReference type="PaxDb" id="67767-A0A0J7P4R7"/>
<dbReference type="Pfam" id="PF01096">
    <property type="entry name" value="Zn_ribbon_TFIIS"/>
    <property type="match status" value="1"/>
</dbReference>
<protein>
    <submittedName>
        <fullName evidence="19">Prenylcysteine oxidase-like protein</fullName>
    </submittedName>
</protein>
<dbReference type="InterPro" id="IPR001222">
    <property type="entry name" value="Znf_TFIIS"/>
</dbReference>
<dbReference type="InterPro" id="IPR017046">
    <property type="entry name" value="Prenylcysteine_Oxase1"/>
</dbReference>
<dbReference type="SUPFAM" id="SSF57783">
    <property type="entry name" value="Zinc beta-ribbon"/>
    <property type="match status" value="2"/>
</dbReference>
<evidence type="ECO:0000256" key="15">
    <source>
        <dbReference type="PROSITE-ProRule" id="PRU00472"/>
    </source>
</evidence>
<keyword evidence="8 15" id="KW-0863">Zinc-finger</keyword>
<dbReference type="InterPro" id="IPR019761">
    <property type="entry name" value="DNA-dir_RNA_pol-M_15_CS"/>
</dbReference>
<comment type="subcellular location">
    <subcellularLocation>
        <location evidence="2">Nucleus</location>
        <location evidence="2">Nucleolus</location>
    </subcellularLocation>
</comment>
<name>A0A0J7P4R7_LASNI</name>
<evidence type="ECO:0000256" key="16">
    <source>
        <dbReference type="RuleBase" id="RU003474"/>
    </source>
</evidence>
<dbReference type="GO" id="GO:0001735">
    <property type="term" value="F:prenylcysteine oxidase activity"/>
    <property type="evidence" value="ECO:0007669"/>
    <property type="project" value="InterPro"/>
</dbReference>
<keyword evidence="12 16" id="KW-0804">Transcription</keyword>
<dbReference type="CDD" id="cd10508">
    <property type="entry name" value="Zn-ribbon_RPB9"/>
    <property type="match status" value="1"/>
</dbReference>
<keyword evidence="20" id="KW-1185">Reference proteome</keyword>
<dbReference type="SMART" id="SM00440">
    <property type="entry name" value="ZnF_C2C2"/>
    <property type="match status" value="1"/>
</dbReference>
<evidence type="ECO:0000256" key="2">
    <source>
        <dbReference type="ARBA" id="ARBA00004604"/>
    </source>
</evidence>
<organism evidence="19 20">
    <name type="scientific">Lasius niger</name>
    <name type="common">Black garden ant</name>
    <dbReference type="NCBI Taxonomy" id="67767"/>
    <lineage>
        <taxon>Eukaryota</taxon>
        <taxon>Metazoa</taxon>
        <taxon>Ecdysozoa</taxon>
        <taxon>Arthropoda</taxon>
        <taxon>Hexapoda</taxon>
        <taxon>Insecta</taxon>
        <taxon>Pterygota</taxon>
        <taxon>Neoptera</taxon>
        <taxon>Endopterygota</taxon>
        <taxon>Hymenoptera</taxon>
        <taxon>Apocrita</taxon>
        <taxon>Aculeata</taxon>
        <taxon>Formicoidea</taxon>
        <taxon>Formicidae</taxon>
        <taxon>Formicinae</taxon>
        <taxon>Lasius</taxon>
        <taxon>Lasius</taxon>
    </lineage>
</organism>
<gene>
    <name evidence="19" type="ORF">RF55_368</name>
</gene>
<evidence type="ECO:0000256" key="9">
    <source>
        <dbReference type="ARBA" id="ARBA00022827"/>
    </source>
</evidence>
<dbReference type="GO" id="GO:0030328">
    <property type="term" value="P:prenylcysteine catabolic process"/>
    <property type="evidence" value="ECO:0007669"/>
    <property type="project" value="InterPro"/>
</dbReference>
<keyword evidence="6 16" id="KW-0479">Metal-binding</keyword>
<evidence type="ECO:0000256" key="14">
    <source>
        <dbReference type="ARBA" id="ARBA00023242"/>
    </source>
</evidence>
<comment type="similarity">
    <text evidence="16">Belongs to the archaeal rpoM/eukaryotic RPA12/RPB9/RPC11 RNA polymerase family.</text>
</comment>
<evidence type="ECO:0000259" key="18">
    <source>
        <dbReference type="PROSITE" id="PS51133"/>
    </source>
</evidence>
<dbReference type="AlphaFoldDB" id="A0A0J7P4R7"/>
<evidence type="ECO:0000256" key="17">
    <source>
        <dbReference type="SAM" id="Phobius"/>
    </source>
</evidence>
<evidence type="ECO:0000256" key="3">
    <source>
        <dbReference type="ARBA" id="ARBA00009967"/>
    </source>
</evidence>
<dbReference type="FunFam" id="2.20.25.10:FF:000004">
    <property type="entry name" value="DNA-directed RNA polymerase subunit"/>
    <property type="match status" value="1"/>
</dbReference>
<evidence type="ECO:0000313" key="20">
    <source>
        <dbReference type="Proteomes" id="UP000036403"/>
    </source>
</evidence>
<accession>A0A0J7P4R7</accession>
<comment type="similarity">
    <text evidence="3">Belongs to the prenylcysteine oxidase family.</text>
</comment>
<keyword evidence="5" id="KW-0285">Flavoprotein</keyword>
<dbReference type="GO" id="GO:0005654">
    <property type="term" value="C:nucleoplasm"/>
    <property type="evidence" value="ECO:0007669"/>
    <property type="project" value="UniProtKB-ARBA"/>
</dbReference>
<dbReference type="STRING" id="67767.A0A0J7P4R7"/>
<dbReference type="EMBL" id="LBMM01000111">
    <property type="protein sequence ID" value="KMR04894.1"/>
    <property type="molecule type" value="Genomic_DNA"/>
</dbReference>
<keyword evidence="4 16" id="KW-0240">DNA-directed RNA polymerase</keyword>
<evidence type="ECO:0000256" key="8">
    <source>
        <dbReference type="ARBA" id="ARBA00022771"/>
    </source>
</evidence>
<dbReference type="GO" id="GO:0005730">
    <property type="term" value="C:nucleolus"/>
    <property type="evidence" value="ECO:0007669"/>
    <property type="project" value="UniProtKB-SubCell"/>
</dbReference>
<evidence type="ECO:0000256" key="11">
    <source>
        <dbReference type="ARBA" id="ARBA00023002"/>
    </source>
</evidence>
<feature type="domain" description="TFIIS-type" evidence="18">
    <location>
        <begin position="87"/>
        <end position="117"/>
    </location>
</feature>
<dbReference type="GO" id="GO:0003676">
    <property type="term" value="F:nucleic acid binding"/>
    <property type="evidence" value="ECO:0007669"/>
    <property type="project" value="InterPro"/>
</dbReference>
<evidence type="ECO:0000256" key="7">
    <source>
        <dbReference type="ARBA" id="ARBA00022729"/>
    </source>
</evidence>
<keyword evidence="17" id="KW-1133">Transmembrane helix</keyword>
<dbReference type="GO" id="GO:0000428">
    <property type="term" value="C:DNA-directed RNA polymerase complex"/>
    <property type="evidence" value="ECO:0007669"/>
    <property type="project" value="UniProtKB-KW"/>
</dbReference>
<dbReference type="GO" id="GO:0006351">
    <property type="term" value="P:DNA-templated transcription"/>
    <property type="evidence" value="ECO:0007669"/>
    <property type="project" value="InterPro"/>
</dbReference>
<keyword evidence="10" id="KW-0862">Zinc</keyword>
<dbReference type="InterPro" id="IPR001529">
    <property type="entry name" value="Zn_ribbon_RPB9"/>
</dbReference>
<evidence type="ECO:0000256" key="13">
    <source>
        <dbReference type="ARBA" id="ARBA00023180"/>
    </source>
</evidence>
<keyword evidence="17" id="KW-0812">Transmembrane</keyword>
<dbReference type="PANTHER" id="PTHR15944">
    <property type="entry name" value="FARNESYLCYSTEINE LYASE"/>
    <property type="match status" value="1"/>
</dbReference>
<dbReference type="Pfam" id="PF13450">
    <property type="entry name" value="NAD_binding_8"/>
    <property type="match status" value="1"/>
</dbReference>
<dbReference type="Gene3D" id="2.20.25.10">
    <property type="match status" value="2"/>
</dbReference>
<dbReference type="Pfam" id="PF07156">
    <property type="entry name" value="Prenylcys_lyase"/>
    <property type="match status" value="1"/>
</dbReference>
<dbReference type="GO" id="GO:0008270">
    <property type="term" value="F:zinc ion binding"/>
    <property type="evidence" value="ECO:0007669"/>
    <property type="project" value="UniProtKB-KW"/>
</dbReference>
<evidence type="ECO:0000256" key="6">
    <source>
        <dbReference type="ARBA" id="ARBA00022723"/>
    </source>
</evidence>
<keyword evidence="9" id="KW-0274">FAD</keyword>
<evidence type="ECO:0000256" key="10">
    <source>
        <dbReference type="ARBA" id="ARBA00022833"/>
    </source>
</evidence>
<dbReference type="PROSITE" id="PS01030">
    <property type="entry name" value="RNA_POL_M_15KD"/>
    <property type="match status" value="1"/>
</dbReference>
<sequence>MSKITGYDTHDDGPGFVGIRFCQECNNMLYPKEDKENKVLMYACRNCDFKQLADSNCIYVNKIMHEIDELTHIVADVISDPTLPRTEEHPCPKCNHREAVFFQAQTRRAEEEMRLYYQHITLLIFGVLVLKYGTFLEIRAPRIAIVGGGIGGASALHFLTELFNGTLMIDLYEAKTIGGRLATVNIDNNEIEAGGSVIHPKNMYMQKFVKLMGLDHNYLSEQKYGIWNGDEFVFEESTWYIVSMAKLFYRYGFQLYRLKRYCKIVRRNRLEKTGADVDLWSVKGGNKRVPEHLINSNKYVNVIQSRVTIVRKKEVIDDSYKYEVTSMNKDSTDSMTSSYDIVIIAAPLTHDQEFPIKFAGFLDDLVFPGDYQTTYATFINGHFNRKYFDLQETLDAILSCNPNKTKISSIGKVNSVNRLTKINSRIWKIFSRESMESNLIDNMFSQVTEKEEIAWKAYPHYSTNVRLDKFKLHDAIYHVNAIEWAGSAMEMSAVAGRNVAILAYNDFVQKYNFTSDKEVYKDSIGKVEL</sequence>
<proteinExistence type="inferred from homology"/>
<keyword evidence="13" id="KW-0325">Glycoprotein</keyword>
<dbReference type="InterPro" id="IPR034012">
    <property type="entry name" value="Zn_ribbon_RPB9_C"/>
</dbReference>
<evidence type="ECO:0000256" key="12">
    <source>
        <dbReference type="ARBA" id="ARBA00023163"/>
    </source>
</evidence>
<keyword evidence="11" id="KW-0560">Oxidoreductase</keyword>
<dbReference type="FunFam" id="2.20.25.10:FF:000009">
    <property type="entry name" value="DNA-directed RNA polymerase subunit"/>
    <property type="match status" value="1"/>
</dbReference>
<keyword evidence="7" id="KW-0732">Signal</keyword>
<dbReference type="PROSITE" id="PS51133">
    <property type="entry name" value="ZF_TFIIS_2"/>
    <property type="match status" value="1"/>
</dbReference>